<accession>A0A4Q2TA29</accession>
<sequence>MSVSPALPPFALEVFDLRKQVTPRATFLRNGEGNVAISAALVAPLIIGALALGVDYGNLTLQQRALQQAADLAAISAAAQLGTPEAAVAAYFRANNISIPVLQGDHLLLDGGAVVTTPDSVPEEVAKVSVGRYSPDVALPVAERFQVTESRSDAVKVEVTRKADLYFASAFAKAPVLSARAVAAADKMAAFSVGSRLASLHGGVLNALLTGLLGTSVDLDLMDYEALVDARIDALKTVDALATDLDLTAGSYQDVLDTNVKLGALIDAIGRNPGLSSRLNTVLDRLAAAVGHTALTVNLNEVLALGPVASLPVGTAENLAVGVNAFDLLTAAAVAANGNSQLAVDLKQSVPGLATATLKLTIGEPPVGTPPLAVGDPGTVVRTAQTRLSLEVTGDGLLALAGTKLRVPLYLEVAHAEARLANISCRSDGNADVGIEAVPGLVELALGNVDPTAFANFGVKPRVTKATLLDTALIDIAAKGYVNVTNLYKKSLTFTPSDIAGSVTKSVSTAQTLTSLQRSLLENLELDIRVGALTLTTPQSLQAALAQTLSALTVPLDTILYNTLLTLGVKVGEADVSVSYASCRRPVLVQ</sequence>
<evidence type="ECO:0000259" key="2">
    <source>
        <dbReference type="Pfam" id="PF13400"/>
    </source>
</evidence>
<dbReference type="Pfam" id="PF13400">
    <property type="entry name" value="Tad"/>
    <property type="match status" value="1"/>
</dbReference>
<gene>
    <name evidence="3" type="ORF">EUU22_10320</name>
</gene>
<feature type="domain" description="DUF2134" evidence="1">
    <location>
        <begin position="84"/>
        <end position="183"/>
    </location>
</feature>
<evidence type="ECO:0000313" key="3">
    <source>
        <dbReference type="EMBL" id="RYC13918.1"/>
    </source>
</evidence>
<evidence type="ECO:0000259" key="1">
    <source>
        <dbReference type="Pfam" id="PF09977"/>
    </source>
</evidence>
<comment type="caution">
    <text evidence="3">The sequence shown here is derived from an EMBL/GenBank/DDBJ whole genome shotgun (WGS) entry which is preliminary data.</text>
</comment>
<keyword evidence="4" id="KW-1185">Reference proteome</keyword>
<proteinExistence type="predicted"/>
<dbReference type="OrthoDB" id="7630116at2"/>
<dbReference type="Proteomes" id="UP000291088">
    <property type="component" value="Unassembled WGS sequence"/>
</dbReference>
<dbReference type="AlphaFoldDB" id="A0A4Q2TA29"/>
<reference evidence="3 4" key="1">
    <citation type="submission" date="2019-01" db="EMBL/GenBank/DDBJ databases">
        <authorList>
            <person name="Deng T."/>
        </authorList>
    </citation>
    <scope>NUCLEOTIDE SEQUENCE [LARGE SCALE GENOMIC DNA]</scope>
    <source>
        <strain evidence="3 4">F8825</strain>
    </source>
</reference>
<dbReference type="InterPro" id="IPR018705">
    <property type="entry name" value="DUF2134_membrane"/>
</dbReference>
<protein>
    <submittedName>
        <fullName evidence="3">Uncharacterized protein</fullName>
    </submittedName>
</protein>
<name>A0A4Q2TA29_9HYPH</name>
<dbReference type="InterPro" id="IPR028087">
    <property type="entry name" value="Tad_N"/>
</dbReference>
<organism evidence="3 4">
    <name type="scientific">Ciceribacter ferrooxidans</name>
    <dbReference type="NCBI Taxonomy" id="2509717"/>
    <lineage>
        <taxon>Bacteria</taxon>
        <taxon>Pseudomonadati</taxon>
        <taxon>Pseudomonadota</taxon>
        <taxon>Alphaproteobacteria</taxon>
        <taxon>Hyphomicrobiales</taxon>
        <taxon>Rhizobiaceae</taxon>
        <taxon>Ciceribacter</taxon>
    </lineage>
</organism>
<dbReference type="EMBL" id="SDVB01000216">
    <property type="protein sequence ID" value="RYC13918.1"/>
    <property type="molecule type" value="Genomic_DNA"/>
</dbReference>
<evidence type="ECO:0000313" key="4">
    <source>
        <dbReference type="Proteomes" id="UP000291088"/>
    </source>
</evidence>
<feature type="domain" description="Putative Flp pilus-assembly TadG-like N-terminal" evidence="2">
    <location>
        <begin position="33"/>
        <end position="80"/>
    </location>
</feature>
<dbReference type="Pfam" id="PF09977">
    <property type="entry name" value="Tad_C"/>
    <property type="match status" value="1"/>
</dbReference>